<comment type="caution">
    <text evidence="2">The sequence shown here is derived from an EMBL/GenBank/DDBJ whole genome shotgun (WGS) entry which is preliminary data.</text>
</comment>
<feature type="compositionally biased region" description="Basic residues" evidence="1">
    <location>
        <begin position="325"/>
        <end position="337"/>
    </location>
</feature>
<proteinExistence type="predicted"/>
<keyword evidence="3" id="KW-1185">Reference proteome</keyword>
<dbReference type="AlphaFoldDB" id="A0A4V2MX21"/>
<reference evidence="2 3" key="1">
    <citation type="submission" date="2018-11" db="EMBL/GenBank/DDBJ databases">
        <title>Genome assembly of Steccherinum ochraceum LE-BIN_3174, the white-rot fungus of the Steccherinaceae family (The Residual Polyporoid clade, Polyporales, Basidiomycota).</title>
        <authorList>
            <person name="Fedorova T.V."/>
            <person name="Glazunova O.A."/>
            <person name="Landesman E.O."/>
            <person name="Moiseenko K.V."/>
            <person name="Psurtseva N.V."/>
            <person name="Savinova O.S."/>
            <person name="Shakhova N.V."/>
            <person name="Tyazhelova T.V."/>
            <person name="Vasina D.V."/>
        </authorList>
    </citation>
    <scope>NUCLEOTIDE SEQUENCE [LARGE SCALE GENOMIC DNA]</scope>
    <source>
        <strain evidence="2 3">LE-BIN_3174</strain>
    </source>
</reference>
<evidence type="ECO:0000256" key="1">
    <source>
        <dbReference type="SAM" id="MobiDB-lite"/>
    </source>
</evidence>
<protein>
    <submittedName>
        <fullName evidence="2">Uncharacterized protein</fullName>
    </submittedName>
</protein>
<feature type="compositionally biased region" description="Basic and acidic residues" evidence="1">
    <location>
        <begin position="294"/>
        <end position="305"/>
    </location>
</feature>
<dbReference type="Proteomes" id="UP000292702">
    <property type="component" value="Unassembled WGS sequence"/>
</dbReference>
<feature type="region of interest" description="Disordered" evidence="1">
    <location>
        <begin position="203"/>
        <end position="223"/>
    </location>
</feature>
<gene>
    <name evidence="2" type="ORF">EIP91_010818</name>
</gene>
<feature type="region of interest" description="Disordered" evidence="1">
    <location>
        <begin position="145"/>
        <end position="181"/>
    </location>
</feature>
<dbReference type="OrthoDB" id="2210012at2759"/>
<organism evidence="2 3">
    <name type="scientific">Steccherinum ochraceum</name>
    <dbReference type="NCBI Taxonomy" id="92696"/>
    <lineage>
        <taxon>Eukaryota</taxon>
        <taxon>Fungi</taxon>
        <taxon>Dikarya</taxon>
        <taxon>Basidiomycota</taxon>
        <taxon>Agaricomycotina</taxon>
        <taxon>Agaricomycetes</taxon>
        <taxon>Polyporales</taxon>
        <taxon>Steccherinaceae</taxon>
        <taxon>Steccherinum</taxon>
    </lineage>
</organism>
<dbReference type="EMBL" id="RWJN01000067">
    <property type="protein sequence ID" value="TCD68417.1"/>
    <property type="molecule type" value="Genomic_DNA"/>
</dbReference>
<feature type="compositionally biased region" description="Low complexity" evidence="1">
    <location>
        <begin position="166"/>
        <end position="181"/>
    </location>
</feature>
<accession>A0A4V2MX21</accession>
<sequence length="337" mass="36423">MDAIDVAWCLGCNRHLDGSAAYCSKECHNAHAAISSLPTRYHTPPPLRSHSQLFAYSPSALSAEEFCDEDLAPESHFQFAVNHSLDELLSSTKAPWIGRGIEGIGSWARGVPPGPPEDAEEVFVKPASPQTRTFRQPELILSQKRPVPPTLCMSKTLPAPPEPSRPILTPQQSLPSLSSQHSVTEASLTSLTTALSSVSLATPATPASDAAQESDPPSAETQKPLTLMGNLTAQLRSWAISSHHSGSAKAKVRSPTVTRRPESPFAAYQAAQLRPRSPASNFPLPDHLFGIPGEKSRSTVEKDLGDDVASSYYSQQRRRDDHPAFRQRGRKAARAVS</sequence>
<evidence type="ECO:0000313" key="3">
    <source>
        <dbReference type="Proteomes" id="UP000292702"/>
    </source>
</evidence>
<feature type="region of interest" description="Disordered" evidence="1">
    <location>
        <begin position="242"/>
        <end position="337"/>
    </location>
</feature>
<evidence type="ECO:0000313" key="2">
    <source>
        <dbReference type="EMBL" id="TCD68417.1"/>
    </source>
</evidence>
<name>A0A4V2MX21_9APHY</name>